<gene>
    <name evidence="2" type="ORF">Tci_915275</name>
</gene>
<name>A0A699WC04_TANCI</name>
<reference evidence="2" key="1">
    <citation type="journal article" date="2019" name="Sci. Rep.">
        <title>Draft genome of Tanacetum cinerariifolium, the natural source of mosquito coil.</title>
        <authorList>
            <person name="Yamashiro T."/>
            <person name="Shiraishi A."/>
            <person name="Satake H."/>
            <person name="Nakayama K."/>
        </authorList>
    </citation>
    <scope>NUCLEOTIDE SEQUENCE</scope>
</reference>
<accession>A0A699WC04</accession>
<sequence length="22" mass="2079">MPGLEGYAVPPGSAGWAPGPPA</sequence>
<evidence type="ECO:0000313" key="2">
    <source>
        <dbReference type="EMBL" id="GFD43306.1"/>
    </source>
</evidence>
<comment type="caution">
    <text evidence="2">The sequence shown here is derived from an EMBL/GenBank/DDBJ whole genome shotgun (WGS) entry which is preliminary data.</text>
</comment>
<feature type="region of interest" description="Disordered" evidence="1">
    <location>
        <begin position="1"/>
        <end position="22"/>
    </location>
</feature>
<organism evidence="2">
    <name type="scientific">Tanacetum cinerariifolium</name>
    <name type="common">Dalmatian daisy</name>
    <name type="synonym">Chrysanthemum cinerariifolium</name>
    <dbReference type="NCBI Taxonomy" id="118510"/>
    <lineage>
        <taxon>Eukaryota</taxon>
        <taxon>Viridiplantae</taxon>
        <taxon>Streptophyta</taxon>
        <taxon>Embryophyta</taxon>
        <taxon>Tracheophyta</taxon>
        <taxon>Spermatophyta</taxon>
        <taxon>Magnoliopsida</taxon>
        <taxon>eudicotyledons</taxon>
        <taxon>Gunneridae</taxon>
        <taxon>Pentapetalae</taxon>
        <taxon>asterids</taxon>
        <taxon>campanulids</taxon>
        <taxon>Asterales</taxon>
        <taxon>Asteraceae</taxon>
        <taxon>Asteroideae</taxon>
        <taxon>Anthemideae</taxon>
        <taxon>Anthemidinae</taxon>
        <taxon>Tanacetum</taxon>
    </lineage>
</organism>
<feature type="non-terminal residue" evidence="2">
    <location>
        <position position="22"/>
    </location>
</feature>
<proteinExistence type="predicted"/>
<protein>
    <submittedName>
        <fullName evidence="2">Uncharacterized protein</fullName>
    </submittedName>
</protein>
<evidence type="ECO:0000256" key="1">
    <source>
        <dbReference type="SAM" id="MobiDB-lite"/>
    </source>
</evidence>
<dbReference type="EMBL" id="BKCJ011594705">
    <property type="protein sequence ID" value="GFD43306.1"/>
    <property type="molecule type" value="Genomic_DNA"/>
</dbReference>
<dbReference type="AlphaFoldDB" id="A0A699WC04"/>
<feature type="compositionally biased region" description="Low complexity" evidence="1">
    <location>
        <begin position="10"/>
        <end position="22"/>
    </location>
</feature>